<reference evidence="16 17" key="1">
    <citation type="submission" date="2019-12" db="EMBL/GenBank/DDBJ databases">
        <title>Genomic-based taxomic classification of the family Erythrobacteraceae.</title>
        <authorList>
            <person name="Xu L."/>
        </authorList>
    </citation>
    <scope>NUCLEOTIDE SEQUENCE [LARGE SCALE GENOMIC DNA]</scope>
    <source>
        <strain evidence="16 17">KCTC 42006</strain>
    </source>
</reference>
<feature type="compositionally biased region" description="Basic and acidic residues" evidence="14">
    <location>
        <begin position="176"/>
        <end position="189"/>
    </location>
</feature>
<dbReference type="GO" id="GO:0017003">
    <property type="term" value="P:protein-heme linkage"/>
    <property type="evidence" value="ECO:0007669"/>
    <property type="project" value="UniProtKB-UniRule"/>
</dbReference>
<evidence type="ECO:0000256" key="10">
    <source>
        <dbReference type="ARBA" id="ARBA00023136"/>
    </source>
</evidence>
<dbReference type="GO" id="GO:0020037">
    <property type="term" value="F:heme binding"/>
    <property type="evidence" value="ECO:0007669"/>
    <property type="project" value="InterPro"/>
</dbReference>
<dbReference type="InterPro" id="IPR036127">
    <property type="entry name" value="CcmE-like_sf"/>
</dbReference>
<keyword evidence="5 12" id="KW-0479">Metal-binding</keyword>
<dbReference type="PANTHER" id="PTHR34128:SF2">
    <property type="entry name" value="CYTOCHROME C-TYPE BIOGENESIS PROTEIN CCME HOMOLOG, MITOCHONDRIAL"/>
    <property type="match status" value="1"/>
</dbReference>
<evidence type="ECO:0000256" key="6">
    <source>
        <dbReference type="ARBA" id="ARBA00022748"/>
    </source>
</evidence>
<dbReference type="Pfam" id="PF03100">
    <property type="entry name" value="CcmE"/>
    <property type="match status" value="1"/>
</dbReference>
<evidence type="ECO:0000256" key="14">
    <source>
        <dbReference type="SAM" id="MobiDB-lite"/>
    </source>
</evidence>
<proteinExistence type="inferred from homology"/>
<evidence type="ECO:0000256" key="2">
    <source>
        <dbReference type="ARBA" id="ARBA00022475"/>
    </source>
</evidence>
<comment type="subcellular location">
    <subcellularLocation>
        <location evidence="1">Cell inner membrane</location>
    </subcellularLocation>
    <subcellularLocation>
        <location evidence="12">Cell membrane</location>
        <topology evidence="12">Single-pass type II membrane protein</topology>
    </subcellularLocation>
</comment>
<evidence type="ECO:0000256" key="4">
    <source>
        <dbReference type="ARBA" id="ARBA00022692"/>
    </source>
</evidence>
<evidence type="ECO:0000256" key="7">
    <source>
        <dbReference type="ARBA" id="ARBA00022968"/>
    </source>
</evidence>
<comment type="similarity">
    <text evidence="12">Belongs to the CcmE/CycJ family.</text>
</comment>
<dbReference type="AlphaFoldDB" id="A0A844ZBT6"/>
<evidence type="ECO:0000256" key="3">
    <source>
        <dbReference type="ARBA" id="ARBA00022617"/>
    </source>
</evidence>
<dbReference type="HAMAP" id="MF_01959">
    <property type="entry name" value="CcmE"/>
    <property type="match status" value="1"/>
</dbReference>
<dbReference type="PANTHER" id="PTHR34128">
    <property type="entry name" value="CYTOCHROME C-TYPE BIOGENESIS PROTEIN CCME HOMOLOG, MITOCHONDRIAL"/>
    <property type="match status" value="1"/>
</dbReference>
<evidence type="ECO:0000256" key="15">
    <source>
        <dbReference type="SAM" id="Phobius"/>
    </source>
</evidence>
<feature type="region of interest" description="Disordered" evidence="14">
    <location>
        <begin position="176"/>
        <end position="195"/>
    </location>
</feature>
<dbReference type="NCBIfam" id="NF009727">
    <property type="entry name" value="PRK13254.1-1"/>
    <property type="match status" value="1"/>
</dbReference>
<dbReference type="EMBL" id="WTYZ01000001">
    <property type="protein sequence ID" value="MXO83299.1"/>
    <property type="molecule type" value="Genomic_DNA"/>
</dbReference>
<protein>
    <recommendedName>
        <fullName evidence="12">Cytochrome c-type biogenesis protein CcmE</fullName>
    </recommendedName>
    <alternativeName>
        <fullName evidence="12">Cytochrome c maturation protein E</fullName>
    </alternativeName>
    <alternativeName>
        <fullName evidence="12">Heme chaperone CcmE</fullName>
    </alternativeName>
</protein>
<keyword evidence="9 12" id="KW-0408">Iron</keyword>
<keyword evidence="10 12" id="KW-0472">Membrane</keyword>
<dbReference type="OrthoDB" id="9793584at2"/>
<feature type="transmembrane region" description="Helical" evidence="15">
    <location>
        <begin position="51"/>
        <end position="72"/>
    </location>
</feature>
<dbReference type="Proteomes" id="UP000460290">
    <property type="component" value="Unassembled WGS sequence"/>
</dbReference>
<dbReference type="FunFam" id="2.40.50.140:FF:000104">
    <property type="entry name" value="Cytochrome c-type biogenesis protein CcmE"/>
    <property type="match status" value="1"/>
</dbReference>
<dbReference type="GO" id="GO:0005886">
    <property type="term" value="C:plasma membrane"/>
    <property type="evidence" value="ECO:0007669"/>
    <property type="project" value="UniProtKB-SubCell"/>
</dbReference>
<feature type="topological domain" description="Extracellular" evidence="12">
    <location>
        <begin position="72"/>
        <end position="195"/>
    </location>
</feature>
<dbReference type="GO" id="GO:0046872">
    <property type="term" value="F:metal ion binding"/>
    <property type="evidence" value="ECO:0007669"/>
    <property type="project" value="UniProtKB-KW"/>
</dbReference>
<accession>A0A844ZBT6</accession>
<evidence type="ECO:0000256" key="11">
    <source>
        <dbReference type="ARBA" id="ARBA00056663"/>
    </source>
</evidence>
<evidence type="ECO:0000256" key="1">
    <source>
        <dbReference type="ARBA" id="ARBA00004533"/>
    </source>
</evidence>
<dbReference type="NCBIfam" id="NF009731">
    <property type="entry name" value="PRK13254.1-5"/>
    <property type="match status" value="1"/>
</dbReference>
<gene>
    <name evidence="12 16" type="primary">ccmE</name>
    <name evidence="12" type="synonym">cycJ</name>
    <name evidence="16" type="ORF">GRI35_07975</name>
</gene>
<comment type="function">
    <text evidence="11 12">Heme chaperone required for the biogenesis of c-type cytochromes. Transiently binds heme delivered by CcmC and transfers the heme to apo-cytochromes in a process facilitated by CcmF and CcmH.</text>
</comment>
<evidence type="ECO:0000313" key="16">
    <source>
        <dbReference type="EMBL" id="MXO83299.1"/>
    </source>
</evidence>
<evidence type="ECO:0000256" key="8">
    <source>
        <dbReference type="ARBA" id="ARBA00022989"/>
    </source>
</evidence>
<evidence type="ECO:0000256" key="13">
    <source>
        <dbReference type="PIRSR" id="PIRSR604329-50"/>
    </source>
</evidence>
<evidence type="ECO:0000256" key="12">
    <source>
        <dbReference type="HAMAP-Rule" id="MF_01959"/>
    </source>
</evidence>
<dbReference type="InterPro" id="IPR012340">
    <property type="entry name" value="NA-bd_OB-fold"/>
</dbReference>
<organism evidence="16 17">
    <name type="scientific">Pontixanthobacter aestiaquae</name>
    <dbReference type="NCBI Taxonomy" id="1509367"/>
    <lineage>
        <taxon>Bacteria</taxon>
        <taxon>Pseudomonadati</taxon>
        <taxon>Pseudomonadota</taxon>
        <taxon>Alphaproteobacteria</taxon>
        <taxon>Sphingomonadales</taxon>
        <taxon>Erythrobacteraceae</taxon>
        <taxon>Pontixanthobacter</taxon>
    </lineage>
</organism>
<keyword evidence="2 12" id="KW-1003">Cell membrane</keyword>
<keyword evidence="8 12" id="KW-1133">Transmembrane helix</keyword>
<dbReference type="SUPFAM" id="SSF82093">
    <property type="entry name" value="Heme chaperone CcmE"/>
    <property type="match status" value="1"/>
</dbReference>
<feature type="binding site" description="axial binding residue" evidence="12 13">
    <location>
        <position position="171"/>
    </location>
    <ligand>
        <name>heme</name>
        <dbReference type="ChEBI" id="CHEBI:30413"/>
    </ligand>
    <ligandPart>
        <name>Fe</name>
        <dbReference type="ChEBI" id="CHEBI:18248"/>
    </ligandPart>
</feature>
<keyword evidence="3 12" id="KW-0349">Heme</keyword>
<dbReference type="InterPro" id="IPR004329">
    <property type="entry name" value="CcmE"/>
</dbReference>
<dbReference type="GO" id="GO:0017004">
    <property type="term" value="P:cytochrome complex assembly"/>
    <property type="evidence" value="ECO:0007669"/>
    <property type="project" value="UniProtKB-KW"/>
</dbReference>
<keyword evidence="4 12" id="KW-0812">Transmembrane</keyword>
<keyword evidence="7 12" id="KW-0735">Signal-anchor</keyword>
<dbReference type="Gene3D" id="2.40.50.140">
    <property type="entry name" value="Nucleic acid-binding proteins"/>
    <property type="match status" value="1"/>
</dbReference>
<keyword evidence="17" id="KW-1185">Reference proteome</keyword>
<keyword evidence="6 12" id="KW-0201">Cytochrome c-type biogenesis</keyword>
<evidence type="ECO:0000256" key="9">
    <source>
        <dbReference type="ARBA" id="ARBA00023004"/>
    </source>
</evidence>
<name>A0A844ZBT6_9SPHN</name>
<evidence type="ECO:0000313" key="17">
    <source>
        <dbReference type="Proteomes" id="UP000460290"/>
    </source>
</evidence>
<evidence type="ECO:0000256" key="5">
    <source>
        <dbReference type="ARBA" id="ARBA00022723"/>
    </source>
</evidence>
<comment type="caution">
    <text evidence="16">The sequence shown here is derived from an EMBL/GenBank/DDBJ whole genome shotgun (WGS) entry which is preliminary data.</text>
</comment>
<feature type="topological domain" description="Cytoplasmic" evidence="12">
    <location>
        <begin position="1"/>
        <end position="50"/>
    </location>
</feature>
<sequence>MGFRNRVIFCWHRRGAGSGCLELGVDAQGRKTPRQGETQVSAVLKAKHQRLVLIIIALIAIIGAGLLASYALRNEASLFYTPDQIAADPPAAGQAIRLGGMVQEGSLSTMEDGITVAFIVTDKESSTVTVRYTGILPDLFVEGSGVVADGRLDANGTFIADELLAKHDENYVPRELQDMDQHSPDKTLETLESVT</sequence>
<feature type="binding site" description="covalent" evidence="12 13">
    <location>
        <position position="167"/>
    </location>
    <ligand>
        <name>heme</name>
        <dbReference type="ChEBI" id="CHEBI:30413"/>
    </ligand>
</feature>